<feature type="signal peptide" evidence="2">
    <location>
        <begin position="1"/>
        <end position="20"/>
    </location>
</feature>
<evidence type="ECO:0000256" key="1">
    <source>
        <dbReference type="SAM" id="MobiDB-lite"/>
    </source>
</evidence>
<sequence length="543" mass="56449">MLRSVLLFHFLSSLLDLSLGATTVVQWSLPNDLQPYEQISVFAGDSIQFEYPGENINVVRTGGSCDSTDSELIGAAGEGTASYTFTEDQIDTVVTFAADYWNFCGFGMIINVLVLAPLPSEVPSDAPSLVPTGAFVPAEPASVVPTALAASDSPTAPSVPSVASGAPTTLVPAVSTSVAPSQVDRADDPPLLDTITVGDETALDWSLPSDLQPLGQITMFAGETLRFEYPGTSINVMRNPSGSCDGNGSELIGVAGVGSATYTFDDSQIDSVVTFSTDYWNFCSLGLIINVLVLEPPPSSAPSLSPSAAISEAPTVFPTPSPTEPVPTNLPTALANLVVEEAVVDWSLPDNSEPFDQISVYARGTIRFQYPGTNINVLRVPSGTCGDTTGSELVGAPGEGNAAYTFTEDQIDTVVTFATDYWNFCNVGMIIGVLVLEPPPSAAPSESPSGTPSLSPVAITDIPSIAPSPSSPVDQPTMMPTTDAPFSDPTETEEPTIAKKTRPPTATEQPAADGDRGTAASAAASMLKSLCVILLPFALVLVI</sequence>
<dbReference type="Proteomes" id="UP001295423">
    <property type="component" value="Unassembled WGS sequence"/>
</dbReference>
<feature type="chain" id="PRO_5041920311" description="Phytocyanin domain-containing protein" evidence="2">
    <location>
        <begin position="21"/>
        <end position="543"/>
    </location>
</feature>
<evidence type="ECO:0000313" key="3">
    <source>
        <dbReference type="EMBL" id="CAJ1934520.1"/>
    </source>
</evidence>
<proteinExistence type="predicted"/>
<name>A0AAD2CHM0_9STRA</name>
<evidence type="ECO:0008006" key="5">
    <source>
        <dbReference type="Google" id="ProtNLM"/>
    </source>
</evidence>
<accession>A0AAD2CHM0</accession>
<keyword evidence="4" id="KW-1185">Reference proteome</keyword>
<evidence type="ECO:0000256" key="2">
    <source>
        <dbReference type="SAM" id="SignalP"/>
    </source>
</evidence>
<feature type="compositionally biased region" description="Low complexity" evidence="1">
    <location>
        <begin position="462"/>
        <end position="472"/>
    </location>
</feature>
<organism evidence="3 4">
    <name type="scientific">Cylindrotheca closterium</name>
    <dbReference type="NCBI Taxonomy" id="2856"/>
    <lineage>
        <taxon>Eukaryota</taxon>
        <taxon>Sar</taxon>
        <taxon>Stramenopiles</taxon>
        <taxon>Ochrophyta</taxon>
        <taxon>Bacillariophyta</taxon>
        <taxon>Bacillariophyceae</taxon>
        <taxon>Bacillariophycidae</taxon>
        <taxon>Bacillariales</taxon>
        <taxon>Bacillariaceae</taxon>
        <taxon>Cylindrotheca</taxon>
    </lineage>
</organism>
<keyword evidence="2" id="KW-0732">Signal</keyword>
<dbReference type="EMBL" id="CAKOGP040000335">
    <property type="protein sequence ID" value="CAJ1934520.1"/>
    <property type="molecule type" value="Genomic_DNA"/>
</dbReference>
<protein>
    <recommendedName>
        <fullName evidence="5">Phytocyanin domain-containing protein</fullName>
    </recommendedName>
</protein>
<feature type="region of interest" description="Disordered" evidence="1">
    <location>
        <begin position="440"/>
        <end position="517"/>
    </location>
</feature>
<dbReference type="AlphaFoldDB" id="A0AAD2CHM0"/>
<gene>
    <name evidence="3" type="ORF">CYCCA115_LOCUS3860</name>
</gene>
<reference evidence="3" key="1">
    <citation type="submission" date="2023-08" db="EMBL/GenBank/DDBJ databases">
        <authorList>
            <person name="Audoor S."/>
            <person name="Bilcke G."/>
        </authorList>
    </citation>
    <scope>NUCLEOTIDE SEQUENCE</scope>
</reference>
<comment type="caution">
    <text evidence="3">The sequence shown here is derived from an EMBL/GenBank/DDBJ whole genome shotgun (WGS) entry which is preliminary data.</text>
</comment>
<evidence type="ECO:0000313" key="4">
    <source>
        <dbReference type="Proteomes" id="UP001295423"/>
    </source>
</evidence>